<evidence type="ECO:0000256" key="3">
    <source>
        <dbReference type="ARBA" id="ARBA00022692"/>
    </source>
</evidence>
<feature type="transmembrane region" description="Helical" evidence="6">
    <location>
        <begin position="60"/>
        <end position="78"/>
    </location>
</feature>
<dbReference type="PANTHER" id="PTHR23291">
    <property type="entry name" value="BAX INHIBITOR-RELATED"/>
    <property type="match status" value="1"/>
</dbReference>
<protein>
    <submittedName>
        <fullName evidence="7">Bax inhibitor-1</fullName>
    </submittedName>
</protein>
<gene>
    <name evidence="7" type="ORF">X943_000053</name>
</gene>
<dbReference type="PANTHER" id="PTHR23291:SF32">
    <property type="entry name" value="BAX INHIBITOR 1"/>
    <property type="match status" value="1"/>
</dbReference>
<feature type="transmembrane region" description="Helical" evidence="6">
    <location>
        <begin position="90"/>
        <end position="111"/>
    </location>
</feature>
<accession>A0AAD9GGX9</accession>
<feature type="transmembrane region" description="Helical" evidence="6">
    <location>
        <begin position="213"/>
        <end position="236"/>
    </location>
</feature>
<dbReference type="EMBL" id="JAHBMH010000024">
    <property type="protein sequence ID" value="KAK1938309.1"/>
    <property type="molecule type" value="Genomic_DNA"/>
</dbReference>
<dbReference type="Pfam" id="PF01027">
    <property type="entry name" value="Bax1-I"/>
    <property type="match status" value="1"/>
</dbReference>
<dbReference type="GO" id="GO:0016020">
    <property type="term" value="C:membrane"/>
    <property type="evidence" value="ECO:0007669"/>
    <property type="project" value="UniProtKB-SubCell"/>
</dbReference>
<evidence type="ECO:0000256" key="2">
    <source>
        <dbReference type="ARBA" id="ARBA00010350"/>
    </source>
</evidence>
<organism evidence="7 8">
    <name type="scientific">Babesia divergens</name>
    <dbReference type="NCBI Taxonomy" id="32595"/>
    <lineage>
        <taxon>Eukaryota</taxon>
        <taxon>Sar</taxon>
        <taxon>Alveolata</taxon>
        <taxon>Apicomplexa</taxon>
        <taxon>Aconoidasida</taxon>
        <taxon>Piroplasmida</taxon>
        <taxon>Babesiidae</taxon>
        <taxon>Babesia</taxon>
    </lineage>
</organism>
<keyword evidence="3 6" id="KW-0812">Transmembrane</keyword>
<evidence type="ECO:0000256" key="4">
    <source>
        <dbReference type="ARBA" id="ARBA00022989"/>
    </source>
</evidence>
<comment type="caution">
    <text evidence="7">The sequence shown here is derived from an EMBL/GenBank/DDBJ whole genome shotgun (WGS) entry which is preliminary data.</text>
</comment>
<keyword evidence="8" id="KW-1185">Reference proteome</keyword>
<comment type="similarity">
    <text evidence="2 6">Belongs to the BI1 family.</text>
</comment>
<proteinExistence type="inferred from homology"/>
<feature type="transmembrane region" description="Helical" evidence="6">
    <location>
        <begin position="33"/>
        <end position="53"/>
    </location>
</feature>
<dbReference type="AlphaFoldDB" id="A0AAD9GGX9"/>
<name>A0AAD9GGX9_BABDI</name>
<evidence type="ECO:0000313" key="7">
    <source>
        <dbReference type="EMBL" id="KAK1938309.1"/>
    </source>
</evidence>
<evidence type="ECO:0000256" key="5">
    <source>
        <dbReference type="ARBA" id="ARBA00023136"/>
    </source>
</evidence>
<evidence type="ECO:0000256" key="6">
    <source>
        <dbReference type="RuleBase" id="RU004379"/>
    </source>
</evidence>
<keyword evidence="5 6" id="KW-0472">Membrane</keyword>
<sequence length="255" mass="28846">MIDIGRMFDRRRPWTDAGILDFTPLSKDQQDHMAKVFAMLAGWSVISFCTIALPPRHWDVGPGLAMLCFVGSMFYITITGEKFGYSGEVLSVKRMVASGLLAFAYGLLMRASLLDIFEHNPEIITTALFATIVIFACFSLASLFMTSRAALYVCGLTSSLTLYISMVRFTNLLVRSRFANNFTDVALLVSFCGYIIMDTQIILQEFSRGSKDFLWHAVTLYGDLLSIFLKIVQILCAKEKRRQKEKTKTESRVWM</sequence>
<evidence type="ECO:0000313" key="8">
    <source>
        <dbReference type="Proteomes" id="UP001195914"/>
    </source>
</evidence>
<reference evidence="7" key="2">
    <citation type="submission" date="2021-05" db="EMBL/GenBank/DDBJ databases">
        <authorList>
            <person name="Pain A."/>
        </authorList>
    </citation>
    <scope>NUCLEOTIDE SEQUENCE</scope>
    <source>
        <strain evidence="7">1802A</strain>
    </source>
</reference>
<keyword evidence="4 6" id="KW-1133">Transmembrane helix</keyword>
<reference evidence="7" key="1">
    <citation type="journal article" date="2014" name="Nucleic Acids Res.">
        <title>The evolutionary dynamics of variant antigen genes in Babesia reveal a history of genomic innovation underlying host-parasite interaction.</title>
        <authorList>
            <person name="Jackson A.P."/>
            <person name="Otto T.D."/>
            <person name="Darby A."/>
            <person name="Ramaprasad A."/>
            <person name="Xia D."/>
            <person name="Echaide I.E."/>
            <person name="Farber M."/>
            <person name="Gahlot S."/>
            <person name="Gamble J."/>
            <person name="Gupta D."/>
            <person name="Gupta Y."/>
            <person name="Jackson L."/>
            <person name="Malandrin L."/>
            <person name="Malas T.B."/>
            <person name="Moussa E."/>
            <person name="Nair M."/>
            <person name="Reid A.J."/>
            <person name="Sanders M."/>
            <person name="Sharma J."/>
            <person name="Tracey A."/>
            <person name="Quail M.A."/>
            <person name="Weir W."/>
            <person name="Wastling J.M."/>
            <person name="Hall N."/>
            <person name="Willadsen P."/>
            <person name="Lingelbach K."/>
            <person name="Shiels B."/>
            <person name="Tait A."/>
            <person name="Berriman M."/>
            <person name="Allred D.R."/>
            <person name="Pain A."/>
        </authorList>
    </citation>
    <scope>NUCLEOTIDE SEQUENCE</scope>
    <source>
        <strain evidence="7">1802A</strain>
    </source>
</reference>
<feature type="transmembrane region" description="Helical" evidence="6">
    <location>
        <begin position="123"/>
        <end position="143"/>
    </location>
</feature>
<dbReference type="Proteomes" id="UP001195914">
    <property type="component" value="Unassembled WGS sequence"/>
</dbReference>
<dbReference type="InterPro" id="IPR006214">
    <property type="entry name" value="Bax_inhibitor_1-related"/>
</dbReference>
<feature type="transmembrane region" description="Helical" evidence="6">
    <location>
        <begin position="178"/>
        <end position="197"/>
    </location>
</feature>
<evidence type="ECO:0000256" key="1">
    <source>
        <dbReference type="ARBA" id="ARBA00004141"/>
    </source>
</evidence>
<comment type="subcellular location">
    <subcellularLocation>
        <location evidence="1">Membrane</location>
        <topology evidence="1">Multi-pass membrane protein</topology>
    </subcellularLocation>
</comment>